<evidence type="ECO:0000259" key="9">
    <source>
        <dbReference type="PROSITE" id="PS00716"/>
    </source>
</evidence>
<dbReference type="InterPro" id="IPR013324">
    <property type="entry name" value="RNA_pol_sigma_r3/r4-like"/>
</dbReference>
<feature type="region of interest" description="Disordered" evidence="7">
    <location>
        <begin position="56"/>
        <end position="78"/>
    </location>
</feature>
<keyword evidence="11" id="KW-1185">Reference proteome</keyword>
<feature type="domain" description="RNA polymerase sigma-70" evidence="9">
    <location>
        <begin position="277"/>
        <end position="303"/>
    </location>
</feature>
<dbReference type="SUPFAM" id="SSF88659">
    <property type="entry name" value="Sigma3 and sigma4 domains of RNA polymerase sigma factors"/>
    <property type="match status" value="2"/>
</dbReference>
<dbReference type="RefSeq" id="WP_187687190.1">
    <property type="nucleotide sequence ID" value="NZ_AP023396.1"/>
</dbReference>
<dbReference type="PROSITE" id="PS00715">
    <property type="entry name" value="SIGMA70_1"/>
    <property type="match status" value="1"/>
</dbReference>
<dbReference type="InterPro" id="IPR007630">
    <property type="entry name" value="RNA_pol_sigma70_r4"/>
</dbReference>
<dbReference type="NCBIfam" id="TIGR02937">
    <property type="entry name" value="sigma70-ECF"/>
    <property type="match status" value="1"/>
</dbReference>
<reference evidence="10 11" key="1">
    <citation type="submission" date="2020-08" db="EMBL/GenBank/DDBJ databases">
        <title>Genome Sequencing of Nocardia wallacei strain FMUON74 and assembly.</title>
        <authorList>
            <person name="Toyokawa M."/>
            <person name="Uesaka K."/>
        </authorList>
    </citation>
    <scope>NUCLEOTIDE SEQUENCE [LARGE SCALE GENOMIC DNA]</scope>
    <source>
        <strain evidence="10 11">FMUON74</strain>
    </source>
</reference>
<dbReference type="Proteomes" id="UP000516173">
    <property type="component" value="Chromosome"/>
</dbReference>
<dbReference type="InterPro" id="IPR036388">
    <property type="entry name" value="WH-like_DNA-bd_sf"/>
</dbReference>
<proteinExistence type="inferred from homology"/>
<dbReference type="GO" id="GO:0006352">
    <property type="term" value="P:DNA-templated transcription initiation"/>
    <property type="evidence" value="ECO:0007669"/>
    <property type="project" value="InterPro"/>
</dbReference>
<dbReference type="PANTHER" id="PTHR30603:SF60">
    <property type="entry name" value="RNA POLYMERASE SIGMA FACTOR RPOD"/>
    <property type="match status" value="1"/>
</dbReference>
<organism evidence="10 11">
    <name type="scientific">Nocardia wallacei</name>
    <dbReference type="NCBI Taxonomy" id="480035"/>
    <lineage>
        <taxon>Bacteria</taxon>
        <taxon>Bacillati</taxon>
        <taxon>Actinomycetota</taxon>
        <taxon>Actinomycetes</taxon>
        <taxon>Mycobacteriales</taxon>
        <taxon>Nocardiaceae</taxon>
        <taxon>Nocardia</taxon>
    </lineage>
</organism>
<evidence type="ECO:0000256" key="4">
    <source>
        <dbReference type="ARBA" id="ARBA00023125"/>
    </source>
</evidence>
<protein>
    <recommendedName>
        <fullName evidence="6">RNA polymerase sigma factor</fullName>
    </recommendedName>
</protein>
<comment type="function">
    <text evidence="6">Sigma factors are initiation factors that promote the attachment of RNA polymerase to specific initiation sites and are then released.</text>
</comment>
<dbReference type="Gene3D" id="1.10.10.10">
    <property type="entry name" value="Winged helix-like DNA-binding domain superfamily/Winged helix DNA-binding domain"/>
    <property type="match status" value="2"/>
</dbReference>
<dbReference type="AlphaFoldDB" id="A0A7G1KK05"/>
<dbReference type="PANTHER" id="PTHR30603">
    <property type="entry name" value="RNA POLYMERASE SIGMA FACTOR RPO"/>
    <property type="match status" value="1"/>
</dbReference>
<dbReference type="Pfam" id="PF04545">
    <property type="entry name" value="Sigma70_r4"/>
    <property type="match status" value="1"/>
</dbReference>
<evidence type="ECO:0000256" key="5">
    <source>
        <dbReference type="ARBA" id="ARBA00023163"/>
    </source>
</evidence>
<dbReference type="Pfam" id="PF04539">
    <property type="entry name" value="Sigma70_r3"/>
    <property type="match status" value="1"/>
</dbReference>
<evidence type="ECO:0000256" key="6">
    <source>
        <dbReference type="RuleBase" id="RU362124"/>
    </source>
</evidence>
<dbReference type="GeneID" id="80346067"/>
<dbReference type="InterPro" id="IPR013325">
    <property type="entry name" value="RNA_pol_sigma_r2"/>
</dbReference>
<keyword evidence="3 6" id="KW-0731">Sigma factor</keyword>
<comment type="similarity">
    <text evidence="1 6">Belongs to the sigma-70 factor family.</text>
</comment>
<dbReference type="Pfam" id="PF04542">
    <property type="entry name" value="Sigma70_r2"/>
    <property type="match status" value="1"/>
</dbReference>
<evidence type="ECO:0000256" key="2">
    <source>
        <dbReference type="ARBA" id="ARBA00023015"/>
    </source>
</evidence>
<dbReference type="InterPro" id="IPR050239">
    <property type="entry name" value="Sigma-70_RNA_pol_init_factors"/>
</dbReference>
<evidence type="ECO:0000256" key="1">
    <source>
        <dbReference type="ARBA" id="ARBA00007788"/>
    </source>
</evidence>
<evidence type="ECO:0000313" key="10">
    <source>
        <dbReference type="EMBL" id="BCK53704.1"/>
    </source>
</evidence>
<dbReference type="PRINTS" id="PR00046">
    <property type="entry name" value="SIGMA70FCT"/>
</dbReference>
<dbReference type="InterPro" id="IPR007624">
    <property type="entry name" value="RNA_pol_sigma70_r3"/>
</dbReference>
<dbReference type="CDD" id="cd06171">
    <property type="entry name" value="Sigma70_r4"/>
    <property type="match status" value="1"/>
</dbReference>
<dbReference type="GO" id="GO:0003677">
    <property type="term" value="F:DNA binding"/>
    <property type="evidence" value="ECO:0007669"/>
    <property type="project" value="UniProtKB-KW"/>
</dbReference>
<evidence type="ECO:0000256" key="3">
    <source>
        <dbReference type="ARBA" id="ARBA00023082"/>
    </source>
</evidence>
<dbReference type="PROSITE" id="PS00716">
    <property type="entry name" value="SIGMA70_2"/>
    <property type="match status" value="1"/>
</dbReference>
<name>A0A7G1KK05_9NOCA</name>
<feature type="domain" description="RNA polymerase sigma-70" evidence="8">
    <location>
        <begin position="110"/>
        <end position="123"/>
    </location>
</feature>
<dbReference type="InterPro" id="IPR007627">
    <property type="entry name" value="RNA_pol_sigma70_r2"/>
</dbReference>
<accession>A0A7G1KK05</accession>
<dbReference type="EMBL" id="AP023396">
    <property type="protein sequence ID" value="BCK53704.1"/>
    <property type="molecule type" value="Genomic_DNA"/>
</dbReference>
<dbReference type="Gene3D" id="1.10.601.10">
    <property type="entry name" value="RNA Polymerase Primary Sigma Factor"/>
    <property type="match status" value="1"/>
</dbReference>
<evidence type="ECO:0000313" key="11">
    <source>
        <dbReference type="Proteomes" id="UP000516173"/>
    </source>
</evidence>
<dbReference type="GO" id="GO:0016987">
    <property type="term" value="F:sigma factor activity"/>
    <property type="evidence" value="ECO:0007669"/>
    <property type="project" value="UniProtKB-KW"/>
</dbReference>
<gene>
    <name evidence="10" type="ORF">NWFMUON74_14760</name>
</gene>
<sequence>MTFRPTTDRSAAVSTDPIRDYLHRIGRTALLTAEQEFELGERMAVGLEAERRLAESATDGAELTTAERRELTRAARSGRTAKDHMIEANLRLVVSIAKRYPAPAGMSLLDLVQEGTLGLIRAVEKFDHHRGLKFSTYATWWIKQAVGRAIDDKSRAIRLPAHVAEILHRITRAQRTLDQQLGRQATADELAAELDLSAEKVREVLRHAREPISLHLQVGDDDTELGALIADDSPDPAQTVADSLIRGRLADVLATLAEREAQVLVLRYGLDGTEPRTLEQVGRILGVSRERIRQIETKSMAKLRKPASTRVLDGLLG</sequence>
<keyword evidence="5 6" id="KW-0804">Transcription</keyword>
<keyword evidence="2 6" id="KW-0805">Transcription regulation</keyword>
<evidence type="ECO:0000256" key="7">
    <source>
        <dbReference type="SAM" id="MobiDB-lite"/>
    </source>
</evidence>
<dbReference type="KEGG" id="nwl:NWFMUON74_14760"/>
<dbReference type="SUPFAM" id="SSF88946">
    <property type="entry name" value="Sigma2 domain of RNA polymerase sigma factors"/>
    <property type="match status" value="1"/>
</dbReference>
<dbReference type="Pfam" id="PF00140">
    <property type="entry name" value="Sigma70_r1_2"/>
    <property type="match status" value="1"/>
</dbReference>
<evidence type="ECO:0000259" key="8">
    <source>
        <dbReference type="PROSITE" id="PS00715"/>
    </source>
</evidence>
<dbReference type="InterPro" id="IPR009042">
    <property type="entry name" value="RNA_pol_sigma70_r1_2"/>
</dbReference>
<keyword evidence="4 6" id="KW-0238">DNA-binding</keyword>
<dbReference type="InterPro" id="IPR000943">
    <property type="entry name" value="RNA_pol_sigma70"/>
</dbReference>
<dbReference type="InterPro" id="IPR014284">
    <property type="entry name" value="RNA_pol_sigma-70_dom"/>
</dbReference>